<feature type="signal peptide" evidence="2">
    <location>
        <begin position="1"/>
        <end position="17"/>
    </location>
</feature>
<proteinExistence type="predicted"/>
<keyword evidence="2" id="KW-0732">Signal</keyword>
<accession>A0A940MK08</accession>
<comment type="caution">
    <text evidence="3">The sequence shown here is derived from an EMBL/GenBank/DDBJ whole genome shotgun (WGS) entry which is preliminary data.</text>
</comment>
<evidence type="ECO:0000256" key="1">
    <source>
        <dbReference type="SAM" id="Phobius"/>
    </source>
</evidence>
<feature type="transmembrane region" description="Helical" evidence="1">
    <location>
        <begin position="33"/>
        <end position="50"/>
    </location>
</feature>
<evidence type="ECO:0000313" key="4">
    <source>
        <dbReference type="Proteomes" id="UP000675940"/>
    </source>
</evidence>
<dbReference type="AlphaFoldDB" id="A0A940MK08"/>
<reference evidence="3" key="1">
    <citation type="submission" date="2021-03" db="EMBL/GenBank/DDBJ databases">
        <title>Sagittula salina sp. nov. strain M10.9X isolated from the marine waste.</title>
        <authorList>
            <person name="Satari L."/>
            <person name="Molina-Menor E."/>
            <person name="Vidal-Verdu A."/>
            <person name="Pascual J."/>
            <person name="Pereto J."/>
            <person name="Porcar M."/>
        </authorList>
    </citation>
    <scope>NUCLEOTIDE SEQUENCE</scope>
    <source>
        <strain evidence="3">M10.9X</strain>
    </source>
</reference>
<dbReference type="RefSeq" id="WP_209361165.1">
    <property type="nucleotide sequence ID" value="NZ_JAGISH010000006.1"/>
</dbReference>
<sequence>MKYLVAIAALAAGPAIAHEAGAHLHPHGSEPAMMLALLALLAAGAVAWIGRR</sequence>
<name>A0A940MK08_9RHOB</name>
<keyword evidence="1" id="KW-0472">Membrane</keyword>
<feature type="chain" id="PRO_5037183962" evidence="2">
    <location>
        <begin position="18"/>
        <end position="52"/>
    </location>
</feature>
<keyword evidence="1" id="KW-1133">Transmembrane helix</keyword>
<keyword evidence="4" id="KW-1185">Reference proteome</keyword>
<protein>
    <submittedName>
        <fullName evidence="3">Peptidase M23</fullName>
    </submittedName>
</protein>
<gene>
    <name evidence="3" type="ORF">J5474_12055</name>
</gene>
<dbReference type="EMBL" id="JAGISH010000006">
    <property type="protein sequence ID" value="MBP0483220.1"/>
    <property type="molecule type" value="Genomic_DNA"/>
</dbReference>
<dbReference type="Proteomes" id="UP000675940">
    <property type="component" value="Unassembled WGS sequence"/>
</dbReference>
<evidence type="ECO:0000256" key="2">
    <source>
        <dbReference type="SAM" id="SignalP"/>
    </source>
</evidence>
<keyword evidence="1" id="KW-0812">Transmembrane</keyword>
<organism evidence="3 4">
    <name type="scientific">Sagittula salina</name>
    <dbReference type="NCBI Taxonomy" id="2820268"/>
    <lineage>
        <taxon>Bacteria</taxon>
        <taxon>Pseudomonadati</taxon>
        <taxon>Pseudomonadota</taxon>
        <taxon>Alphaproteobacteria</taxon>
        <taxon>Rhodobacterales</taxon>
        <taxon>Roseobacteraceae</taxon>
        <taxon>Sagittula</taxon>
    </lineage>
</organism>
<evidence type="ECO:0000313" key="3">
    <source>
        <dbReference type="EMBL" id="MBP0483220.1"/>
    </source>
</evidence>